<dbReference type="Gene3D" id="3.30.70.100">
    <property type="match status" value="1"/>
</dbReference>
<dbReference type="EMBL" id="NHPJ01000071">
    <property type="protein sequence ID" value="OYR57008.1"/>
    <property type="molecule type" value="Genomic_DNA"/>
</dbReference>
<evidence type="ECO:0000256" key="3">
    <source>
        <dbReference type="ARBA" id="ARBA00022692"/>
    </source>
</evidence>
<dbReference type="InterPro" id="IPR006685">
    <property type="entry name" value="MscS_channel_2nd"/>
</dbReference>
<keyword evidence="5 6" id="KW-0472">Membrane</keyword>
<reference evidence="8 9" key="1">
    <citation type="journal article" date="2014" name="Front. Microbiol.">
        <title>Population and genomic analysis of the genus Halorubrum.</title>
        <authorList>
            <person name="Fullmer M.S."/>
            <person name="Soucy S.M."/>
            <person name="Swithers K.S."/>
            <person name="Makkay A.M."/>
            <person name="Wheeler R."/>
            <person name="Ventosa A."/>
            <person name="Gogarten J.P."/>
            <person name="Papke R.T."/>
        </authorList>
    </citation>
    <scope>NUCLEOTIDE SEQUENCE [LARGE SCALE GENOMIC DNA]</scope>
    <source>
        <strain evidence="8 9">Cb34</strain>
    </source>
</reference>
<protein>
    <submittedName>
        <fullName evidence="8">Mechanosensitive ion channel protein MscS</fullName>
    </submittedName>
</protein>
<dbReference type="InterPro" id="IPR045275">
    <property type="entry name" value="MscS_archaea/bacteria_type"/>
</dbReference>
<dbReference type="InterPro" id="IPR010920">
    <property type="entry name" value="LSM_dom_sf"/>
</dbReference>
<dbReference type="Gene3D" id="2.30.30.60">
    <property type="match status" value="1"/>
</dbReference>
<sequence>MRGGDRGPRGRDRADRRRRRVVGPGRRGRVIGRAAAAGVFVATAEPLAGWPAVGDYPANLVAERLAFVLALFALLFGTYRLLADVLMRSANKRRAYDTRNLLRLAFGFVGTVGTLAVVTDNWLGLLFSLGVVGFAVTFALQQPLLSLIAWVYITVKRPYGVGDRVRIGDAKGDVIEVEFLVTTLWEIDGELVSTNQPSGRVVTVPNSVVLSSNVVNFGGGGSPYVWNEVAVQVAYETDLEFARELMREEATDLLGEEMARGIAAYRDALSETPVELEVSDGPTVNVTQGESWVELRLRYLTHPRRGQRAKNALYERILGRFNEHPDRVAFPVSRSR</sequence>
<name>A0A256IKD0_9EURY</name>
<evidence type="ECO:0000256" key="1">
    <source>
        <dbReference type="ARBA" id="ARBA00004651"/>
    </source>
</evidence>
<evidence type="ECO:0000313" key="9">
    <source>
        <dbReference type="Proteomes" id="UP000216308"/>
    </source>
</evidence>
<dbReference type="SUPFAM" id="SSF82689">
    <property type="entry name" value="Mechanosensitive channel protein MscS (YggB), C-terminal domain"/>
    <property type="match status" value="1"/>
</dbReference>
<comment type="subcellular location">
    <subcellularLocation>
        <location evidence="1">Cell membrane</location>
        <topology evidence="1">Multi-pass membrane protein</topology>
    </subcellularLocation>
</comment>
<evidence type="ECO:0000256" key="4">
    <source>
        <dbReference type="ARBA" id="ARBA00022989"/>
    </source>
</evidence>
<evidence type="ECO:0000259" key="7">
    <source>
        <dbReference type="Pfam" id="PF00924"/>
    </source>
</evidence>
<feature type="transmembrane region" description="Helical" evidence="6">
    <location>
        <begin position="30"/>
        <end position="53"/>
    </location>
</feature>
<dbReference type="InterPro" id="IPR011066">
    <property type="entry name" value="MscS_channel_C_sf"/>
</dbReference>
<proteinExistence type="predicted"/>
<organism evidence="8 9">
    <name type="scientific">Halorubrum halodurans</name>
    <dbReference type="NCBI Taxonomy" id="1383851"/>
    <lineage>
        <taxon>Archaea</taxon>
        <taxon>Methanobacteriati</taxon>
        <taxon>Methanobacteriota</taxon>
        <taxon>Stenosarchaea group</taxon>
        <taxon>Halobacteria</taxon>
        <taxon>Halobacteriales</taxon>
        <taxon>Haloferacaceae</taxon>
        <taxon>Halorubrum</taxon>
    </lineage>
</organism>
<evidence type="ECO:0000256" key="5">
    <source>
        <dbReference type="ARBA" id="ARBA00023136"/>
    </source>
</evidence>
<keyword evidence="4 6" id="KW-1133">Transmembrane helix</keyword>
<dbReference type="GO" id="GO:0008381">
    <property type="term" value="F:mechanosensitive monoatomic ion channel activity"/>
    <property type="evidence" value="ECO:0007669"/>
    <property type="project" value="InterPro"/>
</dbReference>
<feature type="transmembrane region" description="Helical" evidence="6">
    <location>
        <begin position="65"/>
        <end position="82"/>
    </location>
</feature>
<keyword evidence="2" id="KW-1003">Cell membrane</keyword>
<gene>
    <name evidence="8" type="ORF">DJ70_06990</name>
</gene>
<dbReference type="InterPro" id="IPR023408">
    <property type="entry name" value="MscS_beta-dom_sf"/>
</dbReference>
<comment type="caution">
    <text evidence="8">The sequence shown here is derived from an EMBL/GenBank/DDBJ whole genome shotgun (WGS) entry which is preliminary data.</text>
</comment>
<feature type="domain" description="Mechanosensitive ion channel MscS" evidence="7">
    <location>
        <begin position="144"/>
        <end position="192"/>
    </location>
</feature>
<dbReference type="OrthoDB" id="11475at2157"/>
<evidence type="ECO:0000256" key="6">
    <source>
        <dbReference type="SAM" id="Phobius"/>
    </source>
</evidence>
<keyword evidence="9" id="KW-1185">Reference proteome</keyword>
<feature type="transmembrane region" description="Helical" evidence="6">
    <location>
        <begin position="125"/>
        <end position="153"/>
    </location>
</feature>
<dbReference type="AlphaFoldDB" id="A0A256IKD0"/>
<dbReference type="Pfam" id="PF00924">
    <property type="entry name" value="MS_channel_2nd"/>
    <property type="match status" value="1"/>
</dbReference>
<dbReference type="PANTHER" id="PTHR30221:SF1">
    <property type="entry name" value="SMALL-CONDUCTANCE MECHANOSENSITIVE CHANNEL"/>
    <property type="match status" value="1"/>
</dbReference>
<keyword evidence="3 6" id="KW-0812">Transmembrane</keyword>
<evidence type="ECO:0000313" key="8">
    <source>
        <dbReference type="EMBL" id="OYR57008.1"/>
    </source>
</evidence>
<dbReference type="Proteomes" id="UP000216308">
    <property type="component" value="Unassembled WGS sequence"/>
</dbReference>
<dbReference type="PANTHER" id="PTHR30221">
    <property type="entry name" value="SMALL-CONDUCTANCE MECHANOSENSITIVE CHANNEL"/>
    <property type="match status" value="1"/>
</dbReference>
<dbReference type="SUPFAM" id="SSF50182">
    <property type="entry name" value="Sm-like ribonucleoproteins"/>
    <property type="match status" value="1"/>
</dbReference>
<dbReference type="GO" id="GO:0005886">
    <property type="term" value="C:plasma membrane"/>
    <property type="evidence" value="ECO:0007669"/>
    <property type="project" value="UniProtKB-SubCell"/>
</dbReference>
<accession>A0A256IKD0</accession>
<feature type="transmembrane region" description="Helical" evidence="6">
    <location>
        <begin position="102"/>
        <end position="119"/>
    </location>
</feature>
<evidence type="ECO:0000256" key="2">
    <source>
        <dbReference type="ARBA" id="ARBA00022475"/>
    </source>
</evidence>